<evidence type="ECO:0000259" key="12">
    <source>
        <dbReference type="Pfam" id="PF05430"/>
    </source>
</evidence>
<comment type="similarity">
    <text evidence="10">In the C-terminal section; belongs to the DAO family.</text>
</comment>
<keyword evidence="6 10" id="KW-0819">tRNA processing</keyword>
<dbReference type="EC" id="1.5.-.-" evidence="10"/>
<dbReference type="Gene3D" id="3.40.50.150">
    <property type="entry name" value="Vaccinia Virus protein VP39"/>
    <property type="match status" value="1"/>
</dbReference>
<evidence type="ECO:0000256" key="5">
    <source>
        <dbReference type="ARBA" id="ARBA00022691"/>
    </source>
</evidence>
<comment type="catalytic activity">
    <reaction evidence="10">
        <text>5-aminomethyl-2-thiouridine(34) in tRNA + S-adenosyl-L-methionine = 5-methylaminomethyl-2-thiouridine(34) in tRNA + S-adenosyl-L-homocysteine + H(+)</text>
        <dbReference type="Rhea" id="RHEA:19569"/>
        <dbReference type="Rhea" id="RHEA-COMP:10195"/>
        <dbReference type="Rhea" id="RHEA-COMP:10197"/>
        <dbReference type="ChEBI" id="CHEBI:15378"/>
        <dbReference type="ChEBI" id="CHEBI:57856"/>
        <dbReference type="ChEBI" id="CHEBI:59789"/>
        <dbReference type="ChEBI" id="CHEBI:74454"/>
        <dbReference type="ChEBI" id="CHEBI:74455"/>
        <dbReference type="EC" id="2.1.1.61"/>
    </reaction>
</comment>
<dbReference type="Gene3D" id="3.50.50.60">
    <property type="entry name" value="FAD/NAD(P)-binding domain"/>
    <property type="match status" value="1"/>
</dbReference>
<dbReference type="NCBIfam" id="NF033855">
    <property type="entry name" value="tRNA_MNMC2"/>
    <property type="match status" value="1"/>
</dbReference>
<dbReference type="GO" id="GO:0005737">
    <property type="term" value="C:cytoplasm"/>
    <property type="evidence" value="ECO:0007669"/>
    <property type="project" value="UniProtKB-SubCell"/>
</dbReference>
<dbReference type="RefSeq" id="WP_055433610.1">
    <property type="nucleotide sequence ID" value="NZ_CYHA01000002.1"/>
</dbReference>
<gene>
    <name evidence="10" type="primary">mnmC</name>
    <name evidence="13" type="ORF">Ga0061063_1251</name>
</gene>
<comment type="similarity">
    <text evidence="10">In the N-terminal section; belongs to the methyltransferase superfamily. tRNA (mnm(5)s(2)U34)-methyltransferase family.</text>
</comment>
<dbReference type="STRING" id="375574.GCA_001418035_01044"/>
<evidence type="ECO:0000256" key="10">
    <source>
        <dbReference type="HAMAP-Rule" id="MF_01102"/>
    </source>
</evidence>
<evidence type="ECO:0000256" key="2">
    <source>
        <dbReference type="ARBA" id="ARBA00022603"/>
    </source>
</evidence>
<dbReference type="GO" id="GO:0004808">
    <property type="term" value="F:tRNA (5-methylaminomethyl-2-thiouridylate)(34)-methyltransferase activity"/>
    <property type="evidence" value="ECO:0007669"/>
    <property type="project" value="UniProtKB-EC"/>
</dbReference>
<dbReference type="InterPro" id="IPR029063">
    <property type="entry name" value="SAM-dependent_MTases_sf"/>
</dbReference>
<evidence type="ECO:0000256" key="7">
    <source>
        <dbReference type="ARBA" id="ARBA00022827"/>
    </source>
</evidence>
<evidence type="ECO:0000256" key="3">
    <source>
        <dbReference type="ARBA" id="ARBA00022630"/>
    </source>
</evidence>
<dbReference type="HAMAP" id="MF_01102">
    <property type="entry name" value="MnmC"/>
    <property type="match status" value="1"/>
</dbReference>
<evidence type="ECO:0000256" key="9">
    <source>
        <dbReference type="ARBA" id="ARBA00023268"/>
    </source>
</evidence>
<dbReference type="NCBIfam" id="TIGR03197">
    <property type="entry name" value="MnmC_Cterm"/>
    <property type="match status" value="1"/>
</dbReference>
<evidence type="ECO:0000256" key="1">
    <source>
        <dbReference type="ARBA" id="ARBA00022490"/>
    </source>
</evidence>
<proteinExistence type="inferred from homology"/>
<dbReference type="GO" id="GO:0050660">
    <property type="term" value="F:flavin adenine dinucleotide binding"/>
    <property type="evidence" value="ECO:0007669"/>
    <property type="project" value="UniProtKB-UniRule"/>
</dbReference>
<evidence type="ECO:0000313" key="14">
    <source>
        <dbReference type="Proteomes" id="UP000243535"/>
    </source>
</evidence>
<evidence type="ECO:0000256" key="8">
    <source>
        <dbReference type="ARBA" id="ARBA00023002"/>
    </source>
</evidence>
<keyword evidence="7 10" id="KW-0274">FAD</keyword>
<evidence type="ECO:0000259" key="11">
    <source>
        <dbReference type="Pfam" id="PF01266"/>
    </source>
</evidence>
<dbReference type="InterPro" id="IPR023032">
    <property type="entry name" value="tRNA_MAMT_biosynth_bifunc_MnmC"/>
</dbReference>
<dbReference type="PANTHER" id="PTHR13847:SF283">
    <property type="entry name" value="TRNA 5-METHYLAMINOMETHYL-2-THIOURIDINE BIOSYNTHESIS BIFUNCTIONAL PROTEIN MNMC"/>
    <property type="match status" value="1"/>
</dbReference>
<dbReference type="InterPro" id="IPR047785">
    <property type="entry name" value="tRNA_MNMC2"/>
</dbReference>
<sequence>MTSHASLDWQDGQPVSPAFGDVYFSRESGLEETRHVFLAGNRLPERFAALPAGARFTIAETGFGTGLNFLAAWACFLAHAPADSRLSFVSTEKFPLRREDMARALALWPELERERDALLTQYGSLPSGWHRFLFEEGRVTLTLLVGDVLETLPELDAQVDAWFLDGFAPARNPDMWQPALFAQVARLCAPHGTFATFTSAGAVRRGLAEAGFAVRKVPGHGHKREMSIGELERPPQQGWQAPWYACPTPPVERSAIVIGGGIAGASTAFSLAERGWRVTLVERHPQLAQEASGNPQGVLYAKLSAHFPPLTRLILAGYGYTLRTLQARHPASEATWAPCGVLQLAYDEEEAARQQKLASAGLPDTLLRTVDQITASALAGLPMPSGGLFFPEGGWVNPPSLVERLATHPRITRRCGEAVLELDWNPEERLWVAQGERAALAMGAVVVLASAAEAAAFDSTRHLPLKRIRGQVTVTPATEASRALKTVLCGHSYISPVRYNTHCMGATFKFNTEDASVNLFEHQENLDMLSTLAPSVFHALGGPRQAMQALGGRAAFRCTTPDYLPLVGPVADAAAFNRVYAPLARDATEHLTTPAPWVPGLYVNTGHGSRGLITAPLSGEVIAACVEGEPAPLPRSLLNGLHPSRFLLRNLVRRKTPRPAGATET</sequence>
<dbReference type="EC" id="2.1.1.61" evidence="10"/>
<keyword evidence="9 10" id="KW-0511">Multifunctional enzyme</keyword>
<dbReference type="GO" id="GO:0002098">
    <property type="term" value="P:tRNA wobble uridine modification"/>
    <property type="evidence" value="ECO:0007669"/>
    <property type="project" value="TreeGrafter"/>
</dbReference>
<dbReference type="NCBIfam" id="NF002481">
    <property type="entry name" value="PRK01747.1-2"/>
    <property type="match status" value="1"/>
</dbReference>
<dbReference type="Pfam" id="PF05430">
    <property type="entry name" value="Methyltransf_30"/>
    <property type="match status" value="1"/>
</dbReference>
<dbReference type="GO" id="GO:0032259">
    <property type="term" value="P:methylation"/>
    <property type="evidence" value="ECO:0007669"/>
    <property type="project" value="UniProtKB-KW"/>
</dbReference>
<dbReference type="GO" id="GO:0016645">
    <property type="term" value="F:oxidoreductase activity, acting on the CH-NH group of donors"/>
    <property type="evidence" value="ECO:0007669"/>
    <property type="project" value="InterPro"/>
</dbReference>
<comment type="subcellular location">
    <subcellularLocation>
        <location evidence="10">Cytoplasm</location>
    </subcellularLocation>
</comment>
<name>A0A0K6GUI1_9NEIS</name>
<evidence type="ECO:0000256" key="6">
    <source>
        <dbReference type="ARBA" id="ARBA00022694"/>
    </source>
</evidence>
<dbReference type="EMBL" id="CYHA01000002">
    <property type="protein sequence ID" value="CUA82391.1"/>
    <property type="molecule type" value="Genomic_DNA"/>
</dbReference>
<feature type="region of interest" description="FAD-dependent cmnm(5)s(2)U34 oxidoreductase" evidence="10">
    <location>
        <begin position="258"/>
        <end position="665"/>
    </location>
</feature>
<dbReference type="InterPro" id="IPR036188">
    <property type="entry name" value="FAD/NAD-bd_sf"/>
</dbReference>
<dbReference type="InterPro" id="IPR017610">
    <property type="entry name" value="tRNA_S-uridine_synth_MnmC_C"/>
</dbReference>
<comment type="function">
    <text evidence="10">Catalyzes the last two steps in the biosynthesis of 5-methylaminomethyl-2-thiouridine (mnm(5)s(2)U) at the wobble position (U34) in tRNA. Catalyzes the FAD-dependent demodification of cmnm(5)s(2)U34 to nm(5)s(2)U34, followed by the transfer of a methyl group from S-adenosyl-L-methionine to nm(5)s(2)U34, to form mnm(5)s(2)U34.</text>
</comment>
<evidence type="ECO:0000313" key="13">
    <source>
        <dbReference type="EMBL" id="CUA82391.1"/>
    </source>
</evidence>
<feature type="region of interest" description="tRNA (mnm(5)s(2)U34)-methyltransferase" evidence="10">
    <location>
        <begin position="1"/>
        <end position="232"/>
    </location>
</feature>
<evidence type="ECO:0000256" key="4">
    <source>
        <dbReference type="ARBA" id="ARBA00022679"/>
    </source>
</evidence>
<keyword evidence="4 10" id="KW-0808">Transferase</keyword>
<dbReference type="SUPFAM" id="SSF53335">
    <property type="entry name" value="S-adenosyl-L-methionine-dependent methyltransferases"/>
    <property type="match status" value="1"/>
</dbReference>
<dbReference type="Proteomes" id="UP000243535">
    <property type="component" value="Unassembled WGS sequence"/>
</dbReference>
<organism evidence="13 14">
    <name type="scientific">Gulbenkiania indica</name>
    <dbReference type="NCBI Taxonomy" id="375574"/>
    <lineage>
        <taxon>Bacteria</taxon>
        <taxon>Pseudomonadati</taxon>
        <taxon>Pseudomonadota</taxon>
        <taxon>Betaproteobacteria</taxon>
        <taxon>Neisseriales</taxon>
        <taxon>Chromobacteriaceae</taxon>
        <taxon>Gulbenkiania</taxon>
    </lineage>
</organism>
<dbReference type="OrthoDB" id="9786494at2"/>
<reference evidence="14" key="1">
    <citation type="submission" date="2015-08" db="EMBL/GenBank/DDBJ databases">
        <authorList>
            <person name="Varghese N."/>
        </authorList>
    </citation>
    <scope>NUCLEOTIDE SEQUENCE [LARGE SCALE GENOMIC DNA]</scope>
    <source>
        <strain evidence="14">DSM 17901</strain>
    </source>
</reference>
<feature type="domain" description="MnmC-like methyltransferase" evidence="12">
    <location>
        <begin position="110"/>
        <end position="229"/>
    </location>
</feature>
<dbReference type="SUPFAM" id="SSF54373">
    <property type="entry name" value="FAD-linked reductases, C-terminal domain"/>
    <property type="match status" value="1"/>
</dbReference>
<feature type="domain" description="FAD dependent oxidoreductase" evidence="11">
    <location>
        <begin position="255"/>
        <end position="624"/>
    </location>
</feature>
<accession>A0A0K6GUI1</accession>
<keyword evidence="2 10" id="KW-0489">Methyltransferase</keyword>
<dbReference type="Pfam" id="PF01266">
    <property type="entry name" value="DAO"/>
    <property type="match status" value="1"/>
</dbReference>
<keyword evidence="8 10" id="KW-0560">Oxidoreductase</keyword>
<keyword evidence="14" id="KW-1185">Reference proteome</keyword>
<comment type="cofactor">
    <cofactor evidence="10">
        <name>FAD</name>
        <dbReference type="ChEBI" id="CHEBI:57692"/>
    </cofactor>
</comment>
<dbReference type="InterPro" id="IPR008471">
    <property type="entry name" value="MnmC-like_methylTransf"/>
</dbReference>
<keyword evidence="3 10" id="KW-0285">Flavoprotein</keyword>
<dbReference type="Gene3D" id="3.30.9.10">
    <property type="entry name" value="D-Amino Acid Oxidase, subunit A, domain 2"/>
    <property type="match status" value="1"/>
</dbReference>
<keyword evidence="1 10" id="KW-0963">Cytoplasm</keyword>
<protein>
    <recommendedName>
        <fullName evidence="10">tRNA 5-methylaminomethyl-2-thiouridine biosynthesis bifunctional protein MnmC</fullName>
        <shortName evidence="10">tRNA mnm(5)s(2)U biosynthesis bifunctional protein</shortName>
    </recommendedName>
    <domain>
        <recommendedName>
            <fullName evidence="10">tRNA (mnm(5)s(2)U34)-methyltransferase</fullName>
            <ecNumber evidence="10">2.1.1.61</ecNumber>
        </recommendedName>
    </domain>
    <domain>
        <recommendedName>
            <fullName evidence="10">FAD-dependent cmnm(5)s(2)U34 oxidoreductase</fullName>
            <ecNumber evidence="10">1.5.-.-</ecNumber>
        </recommendedName>
    </domain>
</protein>
<dbReference type="SUPFAM" id="SSF51905">
    <property type="entry name" value="FAD/NAD(P)-binding domain"/>
    <property type="match status" value="1"/>
</dbReference>
<dbReference type="AlphaFoldDB" id="A0A0K6GUI1"/>
<keyword evidence="5 10" id="KW-0949">S-adenosyl-L-methionine</keyword>
<dbReference type="InterPro" id="IPR006076">
    <property type="entry name" value="FAD-dep_OxRdtase"/>
</dbReference>
<dbReference type="PANTHER" id="PTHR13847">
    <property type="entry name" value="SARCOSINE DEHYDROGENASE-RELATED"/>
    <property type="match status" value="1"/>
</dbReference>